<feature type="chain" id="PRO_5026008555" evidence="3">
    <location>
        <begin position="24"/>
        <end position="237"/>
    </location>
</feature>
<dbReference type="Proteomes" id="UP000438476">
    <property type="component" value="Unassembled WGS sequence"/>
</dbReference>
<dbReference type="EMBL" id="WTYT01000003">
    <property type="protein sequence ID" value="MXO65579.1"/>
    <property type="molecule type" value="Genomic_DNA"/>
</dbReference>
<evidence type="ECO:0000313" key="4">
    <source>
        <dbReference type="EMBL" id="MXO65579.1"/>
    </source>
</evidence>
<dbReference type="InterPro" id="IPR033130">
    <property type="entry name" value="RNase_T2_His_AS_2"/>
</dbReference>
<comment type="caution">
    <text evidence="4">The sequence shown here is derived from an EMBL/GenBank/DDBJ whole genome shotgun (WGS) entry which is preliminary data.</text>
</comment>
<keyword evidence="3" id="KW-0732">Signal</keyword>
<dbReference type="GO" id="GO:0033897">
    <property type="term" value="F:ribonuclease T2 activity"/>
    <property type="evidence" value="ECO:0007669"/>
    <property type="project" value="InterPro"/>
</dbReference>
<organism evidence="4 5">
    <name type="scientific">Altericroceibacterium endophyticum</name>
    <dbReference type="NCBI Taxonomy" id="1808508"/>
    <lineage>
        <taxon>Bacteria</taxon>
        <taxon>Pseudomonadati</taxon>
        <taxon>Pseudomonadota</taxon>
        <taxon>Alphaproteobacteria</taxon>
        <taxon>Sphingomonadales</taxon>
        <taxon>Erythrobacteraceae</taxon>
        <taxon>Altericroceibacterium</taxon>
    </lineage>
</organism>
<accession>A0A6I4T563</accession>
<dbReference type="PROSITE" id="PS00531">
    <property type="entry name" value="RNASE_T2_2"/>
    <property type="match status" value="1"/>
</dbReference>
<dbReference type="Pfam" id="PF00445">
    <property type="entry name" value="Ribonuclease_T2"/>
    <property type="match status" value="1"/>
</dbReference>
<feature type="signal peptide" evidence="3">
    <location>
        <begin position="1"/>
        <end position="23"/>
    </location>
</feature>
<dbReference type="InterPro" id="IPR018188">
    <property type="entry name" value="RNase_T2_His_AS_1"/>
</dbReference>
<comment type="similarity">
    <text evidence="1 2">Belongs to the RNase T2 family.</text>
</comment>
<evidence type="ECO:0000256" key="2">
    <source>
        <dbReference type="RuleBase" id="RU004328"/>
    </source>
</evidence>
<dbReference type="PANTHER" id="PTHR11240">
    <property type="entry name" value="RIBONUCLEASE T2"/>
    <property type="match status" value="1"/>
</dbReference>
<sequence length="237" mass="26719">MLRLALFAACACLIALAPISAQAQAYQCRIGQVPTAAPHITPTGPPRNVPATSYVLALSWSPEFCHFRKDDKQHWRQCSGRAGRFGFIVHGLWPQNPRGDPQYCRKPAAPTSHDIAKNLCVIPSVRLLAHEWARHGSCMAKRPATYFKITRILWNSLRWPDFDHLSRRDGLTAGMIRQTFAAANPYWEPDHIGLKLNEKGWLEEMRLCYGLDYMPTHCDSGSFGPPDDKAAKIWRGL</sequence>
<evidence type="ECO:0000313" key="5">
    <source>
        <dbReference type="Proteomes" id="UP000438476"/>
    </source>
</evidence>
<protein>
    <submittedName>
        <fullName evidence="4">Ribonuclease T</fullName>
    </submittedName>
</protein>
<dbReference type="InterPro" id="IPR036430">
    <property type="entry name" value="RNase_T2-like_sf"/>
</dbReference>
<evidence type="ECO:0000256" key="1">
    <source>
        <dbReference type="ARBA" id="ARBA00007469"/>
    </source>
</evidence>
<dbReference type="Gene3D" id="3.90.730.10">
    <property type="entry name" value="Ribonuclease T2-like"/>
    <property type="match status" value="1"/>
</dbReference>
<dbReference type="SUPFAM" id="SSF55895">
    <property type="entry name" value="Ribonuclease Rh-like"/>
    <property type="match status" value="1"/>
</dbReference>
<gene>
    <name evidence="4" type="ORF">GRI91_07420</name>
</gene>
<keyword evidence="5" id="KW-1185">Reference proteome</keyword>
<dbReference type="GO" id="GO:0006401">
    <property type="term" value="P:RNA catabolic process"/>
    <property type="evidence" value="ECO:0007669"/>
    <property type="project" value="UniProtKB-ARBA"/>
</dbReference>
<dbReference type="RefSeq" id="WP_160736037.1">
    <property type="nucleotide sequence ID" value="NZ_WTYT01000003.1"/>
</dbReference>
<dbReference type="OrthoDB" id="4720638at2"/>
<evidence type="ECO:0000256" key="3">
    <source>
        <dbReference type="SAM" id="SignalP"/>
    </source>
</evidence>
<dbReference type="InterPro" id="IPR001568">
    <property type="entry name" value="RNase_T2-like"/>
</dbReference>
<name>A0A6I4T563_9SPHN</name>
<dbReference type="PANTHER" id="PTHR11240:SF22">
    <property type="entry name" value="RIBONUCLEASE T2"/>
    <property type="match status" value="1"/>
</dbReference>
<dbReference type="AlphaFoldDB" id="A0A6I4T563"/>
<reference evidence="4 5" key="1">
    <citation type="submission" date="2019-12" db="EMBL/GenBank/DDBJ databases">
        <title>Genomic-based taxomic classification of the family Erythrobacteraceae.</title>
        <authorList>
            <person name="Xu L."/>
        </authorList>
    </citation>
    <scope>NUCLEOTIDE SEQUENCE [LARGE SCALE GENOMIC DNA]</scope>
    <source>
        <strain evidence="4 5">LMG 29518</strain>
    </source>
</reference>
<dbReference type="PROSITE" id="PS00530">
    <property type="entry name" value="RNASE_T2_1"/>
    <property type="match status" value="1"/>
</dbReference>
<dbReference type="GO" id="GO:0003723">
    <property type="term" value="F:RNA binding"/>
    <property type="evidence" value="ECO:0007669"/>
    <property type="project" value="InterPro"/>
</dbReference>
<proteinExistence type="inferred from homology"/>